<organism evidence="5 6">
    <name type="scientific">Kribbella caucasensis</name>
    <dbReference type="NCBI Taxonomy" id="2512215"/>
    <lineage>
        <taxon>Bacteria</taxon>
        <taxon>Bacillati</taxon>
        <taxon>Actinomycetota</taxon>
        <taxon>Actinomycetes</taxon>
        <taxon>Propionibacteriales</taxon>
        <taxon>Kribbellaceae</taxon>
        <taxon>Kribbella</taxon>
    </lineage>
</organism>
<dbReference type="PANTHER" id="PTHR43132:SF8">
    <property type="entry name" value="HTH-TYPE TRANSCRIPTIONAL REGULATOR KMTR"/>
    <property type="match status" value="1"/>
</dbReference>
<dbReference type="PANTHER" id="PTHR43132">
    <property type="entry name" value="ARSENICAL RESISTANCE OPERON REPRESSOR ARSR-RELATED"/>
    <property type="match status" value="1"/>
</dbReference>
<name>A0A4R6JLQ1_9ACTN</name>
<reference evidence="5 6" key="1">
    <citation type="submission" date="2019-03" db="EMBL/GenBank/DDBJ databases">
        <title>Genomic Encyclopedia of Type Strains, Phase III (KMG-III): the genomes of soil and plant-associated and newly described type strains.</title>
        <authorList>
            <person name="Whitman W."/>
        </authorList>
    </citation>
    <scope>NUCLEOTIDE SEQUENCE [LARGE SCALE GENOMIC DNA]</scope>
    <source>
        <strain evidence="5 6">VKM Ac-2527</strain>
    </source>
</reference>
<protein>
    <submittedName>
        <fullName evidence="5">Helix-turn-helix protein</fullName>
    </submittedName>
</protein>
<evidence type="ECO:0000256" key="1">
    <source>
        <dbReference type="ARBA" id="ARBA00023015"/>
    </source>
</evidence>
<dbReference type="CDD" id="cd00090">
    <property type="entry name" value="HTH_ARSR"/>
    <property type="match status" value="1"/>
</dbReference>
<keyword evidence="6" id="KW-1185">Reference proteome</keyword>
<accession>A0A4R6JLQ1</accession>
<dbReference type="InterPro" id="IPR036390">
    <property type="entry name" value="WH_DNA-bd_sf"/>
</dbReference>
<keyword evidence="2" id="KW-0238">DNA-binding</keyword>
<evidence type="ECO:0000259" key="4">
    <source>
        <dbReference type="SMART" id="SM00418"/>
    </source>
</evidence>
<dbReference type="Gene3D" id="1.10.10.10">
    <property type="entry name" value="Winged helix-like DNA-binding domain superfamily/Winged helix DNA-binding domain"/>
    <property type="match status" value="1"/>
</dbReference>
<dbReference type="InterPro" id="IPR036388">
    <property type="entry name" value="WH-like_DNA-bd_sf"/>
</dbReference>
<keyword evidence="3" id="KW-0804">Transcription</keyword>
<evidence type="ECO:0000313" key="6">
    <source>
        <dbReference type="Proteomes" id="UP000295388"/>
    </source>
</evidence>
<evidence type="ECO:0000313" key="5">
    <source>
        <dbReference type="EMBL" id="TDO35626.1"/>
    </source>
</evidence>
<dbReference type="InterPro" id="IPR011991">
    <property type="entry name" value="ArsR-like_HTH"/>
</dbReference>
<comment type="caution">
    <text evidence="5">The sequence shown here is derived from an EMBL/GenBank/DDBJ whole genome shotgun (WGS) entry which is preliminary data.</text>
</comment>
<dbReference type="SUPFAM" id="SSF46785">
    <property type="entry name" value="Winged helix' DNA-binding domain"/>
    <property type="match status" value="1"/>
</dbReference>
<dbReference type="Proteomes" id="UP000295388">
    <property type="component" value="Unassembled WGS sequence"/>
</dbReference>
<sequence length="333" mass="37048">MEGTVPMLRIHFTGQDLARTTLAEEPDPLWEVLLSIHQLQVRDGSGHYGHWRERTRRQLPRQAAAQLLQLAPPRGYSPDFLTPTHQRGFDDGVERVLSTSRHRFVRELDLLAVRRPRSTWTRELAAGRGDAVKGLGHALRAYHRVSIAPYWDAMRSLVRADHQRRVNHLSGAGVDELLGKLHPSVKWEAPVLKVAGLLDQDLYLEGRGLRLQPSVFCWQTPTKLRDPELAPVLVYPVQHAPGSLHPTTTERRSNPLAALLGNTRAAALESIAEGCTTTELAQRCQISLAGASRQAAILRDAGLITTRRVGQAVRHDLTNLGRLVLDGSRHPIA</sequence>
<dbReference type="InterPro" id="IPR001845">
    <property type="entry name" value="HTH_ArsR_DNA-bd_dom"/>
</dbReference>
<dbReference type="GO" id="GO:0003700">
    <property type="term" value="F:DNA-binding transcription factor activity"/>
    <property type="evidence" value="ECO:0007669"/>
    <property type="project" value="InterPro"/>
</dbReference>
<dbReference type="AlphaFoldDB" id="A0A4R6JLQ1"/>
<dbReference type="SMART" id="SM00418">
    <property type="entry name" value="HTH_ARSR"/>
    <property type="match status" value="1"/>
</dbReference>
<dbReference type="EMBL" id="SNWQ01000022">
    <property type="protein sequence ID" value="TDO35626.1"/>
    <property type="molecule type" value="Genomic_DNA"/>
</dbReference>
<dbReference type="InterPro" id="IPR051011">
    <property type="entry name" value="Metal_resp_trans_reg"/>
</dbReference>
<proteinExistence type="predicted"/>
<evidence type="ECO:0000256" key="2">
    <source>
        <dbReference type="ARBA" id="ARBA00023125"/>
    </source>
</evidence>
<feature type="domain" description="HTH arsR-type" evidence="4">
    <location>
        <begin position="254"/>
        <end position="326"/>
    </location>
</feature>
<evidence type="ECO:0000256" key="3">
    <source>
        <dbReference type="ARBA" id="ARBA00023163"/>
    </source>
</evidence>
<keyword evidence="1" id="KW-0805">Transcription regulation</keyword>
<dbReference type="GO" id="GO:0003677">
    <property type="term" value="F:DNA binding"/>
    <property type="evidence" value="ECO:0007669"/>
    <property type="project" value="UniProtKB-KW"/>
</dbReference>
<gene>
    <name evidence="5" type="ORF">EV643_12237</name>
</gene>